<feature type="domain" description="Peptidase M16 C-terminal" evidence="2">
    <location>
        <begin position="538"/>
        <end position="652"/>
    </location>
</feature>
<comment type="caution">
    <text evidence="3">The sequence shown here is derived from an EMBL/GenBank/DDBJ whole genome shotgun (WGS) entry which is preliminary data.</text>
</comment>
<dbReference type="EMBL" id="PUHQ01000031">
    <property type="protein sequence ID" value="KAG0661891.1"/>
    <property type="molecule type" value="Genomic_DNA"/>
</dbReference>
<dbReference type="SUPFAM" id="SSF63411">
    <property type="entry name" value="LuxS/MPP-like metallohydrolase"/>
    <property type="match status" value="6"/>
</dbReference>
<reference evidence="3 4" key="1">
    <citation type="submission" date="2020-11" db="EMBL/GenBank/DDBJ databases">
        <title>Kefir isolates.</title>
        <authorList>
            <person name="Marcisauskas S."/>
            <person name="Kim Y."/>
            <person name="Blasche S."/>
        </authorList>
    </citation>
    <scope>NUCLEOTIDE SEQUENCE [LARGE SCALE GENOMIC DNA]</scope>
    <source>
        <strain evidence="3 4">KR</strain>
    </source>
</reference>
<dbReference type="InterPro" id="IPR011249">
    <property type="entry name" value="Metalloenz_LuxS/M16"/>
</dbReference>
<feature type="compositionally biased region" description="Low complexity" evidence="1">
    <location>
        <begin position="1348"/>
        <end position="1363"/>
    </location>
</feature>
<dbReference type="PANTHER" id="PTHR43016">
    <property type="entry name" value="PRESEQUENCE PROTEASE"/>
    <property type="match status" value="1"/>
</dbReference>
<dbReference type="InterPro" id="IPR007863">
    <property type="entry name" value="Peptidase_M16_C"/>
</dbReference>
<evidence type="ECO:0000256" key="1">
    <source>
        <dbReference type="SAM" id="MobiDB-lite"/>
    </source>
</evidence>
<evidence type="ECO:0000259" key="2">
    <source>
        <dbReference type="Pfam" id="PF05193"/>
    </source>
</evidence>
<keyword evidence="4" id="KW-1185">Reference proteome</keyword>
<dbReference type="GO" id="GO:0046872">
    <property type="term" value="F:metal ion binding"/>
    <property type="evidence" value="ECO:0007669"/>
    <property type="project" value="InterPro"/>
</dbReference>
<evidence type="ECO:0000313" key="3">
    <source>
        <dbReference type="EMBL" id="KAG0661891.1"/>
    </source>
</evidence>
<accession>A0A9P7B626</accession>
<proteinExistence type="predicted"/>
<evidence type="ECO:0000313" key="4">
    <source>
        <dbReference type="Proteomes" id="UP000777482"/>
    </source>
</evidence>
<organism evidence="3 4">
    <name type="scientific">Rhodotorula mucilaginosa</name>
    <name type="common">Yeast</name>
    <name type="synonym">Rhodotorula rubra</name>
    <dbReference type="NCBI Taxonomy" id="5537"/>
    <lineage>
        <taxon>Eukaryota</taxon>
        <taxon>Fungi</taxon>
        <taxon>Dikarya</taxon>
        <taxon>Basidiomycota</taxon>
        <taxon>Pucciniomycotina</taxon>
        <taxon>Microbotryomycetes</taxon>
        <taxon>Sporidiobolales</taxon>
        <taxon>Sporidiobolaceae</taxon>
        <taxon>Rhodotorula</taxon>
    </lineage>
</organism>
<feature type="region of interest" description="Disordered" evidence="1">
    <location>
        <begin position="1336"/>
        <end position="1363"/>
    </location>
</feature>
<name>A0A9P7B626_RHOMI</name>
<dbReference type="OrthoDB" id="4953at2759"/>
<gene>
    <name evidence="3" type="ORF">C6P46_003782</name>
</gene>
<dbReference type="PANTHER" id="PTHR43016:SF16">
    <property type="entry name" value="METALLOPROTEASE, PUTATIVE (AFU_ORTHOLOGUE AFUA_4G07610)-RELATED"/>
    <property type="match status" value="1"/>
</dbReference>
<dbReference type="FunFam" id="3.30.830.10:FF:000015">
    <property type="entry name" value="Putative zinc metalloprotease"/>
    <property type="match status" value="1"/>
</dbReference>
<dbReference type="Pfam" id="PF05193">
    <property type="entry name" value="Peptidase_M16_C"/>
    <property type="match status" value="1"/>
</dbReference>
<sequence>MQAQLYAKYRGQLKTNPKGLIEDLKQQRRLVTGQSAMRFSVRGSVNSLLHPVGAWVEHFPGRGPLKPKDLAKLTHVADKMTPCGKKPSGQGILYTIPSTQSTFMCAQARGVEYDHADCAALQVAAACLSATNSFLWNGKEDLVLLALFGPCTERRRFRQSAACRGPGLCYGASIDIDVHMVQMGLLIWNSPDVFAAWNAARQCIESLASCKTTIKETDLVAAKSNLIFGHADALSTAAAAVSLAPAYLEQDKGALRDADDARSIGACSSVTISDVLSAIRKYIVPLFAANTSIVGISTSPAKEADVYRNFTKQGFSTTQASALRRFSSSRMTAAMDIDLPEKVGDFRLVVEDQLDFAKDVKIAKWQSESTGLKVVYGSNESPLVQGYFSVVTEIQDDTGRPHTLEHLIFLGSEKHPYKGILDTIAKQVPRSCLSQPTSSQGVKPPEATAGEEGFLSILPVYLDHILYPTITSEGFVTEVHNINGKGEDSGVVYAEMSGRENGSNDLMQLRLQRALYSPKNGLRSETGGLMEALRVLKVEQIREYHASMYVPQNITLIVNGRSLDPTKLLTTLTEKVIPTIAAHGQANGPRPEGWVRPFVESSTATNPPRLDEDRTEVVDFPERDESVGELMVAWIGVPHNDFLNDLALEVLGNPTVICAYLSSVPVEELETLSSRLRKTLGRIAQEGIDMTRMKSVLERQKLQLLESMETDASDVICNVVVAGAQVPFFGASRPVTDDIRSVDGIWGAENGSDLKGSLKVTSLYKTLDGWSAEQFLVDAPALTVIGKPSAALADKIKQDAKTLIENNKKHYGPEGLAKLQKEIEEAQAKNDVPVPNEIIRKFPVPDVDGIQWIKVETARANGVAHDDTIQNRVQTHVDADKAEPPIFVQYDHINSAFIQISLVLFPESIEGYDDAELRALLPVYLDSFFTLPVSRVDGRELTYEEVVKELDAETLSYSISLNAPLQEGVTLKIKVAKDKYEIAIGWLHSLLYHSRFSPERLKIAATKALQGLPSEKRDGSEVSYNAYRKMISKESSTNITLNLLNRAEFFPAFLERLKQDPDAVVKQFEAFRRSLTNPRAIRAQVKGDILSLKKPNSAWVELYEGLEPFPKEELVPVTLSKQMMGPLGRQPAKKAIVYGISSIESCFAYHVAKGPDSWTHPDQAALTVARAVLNAMESYLWKFLRGAGLAYGASIHQDIESGLVYFRVFKSPDSYAAFLAARDLIDQLVSGKLEMDDLTIESAKSSLAYNTAAKEATINSAANASFTNVLLGLPPNYGRKHLADTKNVTGEDILRVIKQWIAPIFRPETSISSIALGLAKMDEVVKNFEALGYEVEQRTFDDEDDGSDSGSESGSYTSGSESE</sequence>
<dbReference type="Proteomes" id="UP000777482">
    <property type="component" value="Unassembled WGS sequence"/>
</dbReference>
<dbReference type="Gene3D" id="3.30.830.10">
    <property type="entry name" value="Metalloenzyme, LuxS/M16 peptidase-like"/>
    <property type="match status" value="5"/>
</dbReference>
<protein>
    <recommendedName>
        <fullName evidence="2">Peptidase M16 C-terminal domain-containing protein</fullName>
    </recommendedName>
</protein>